<dbReference type="EMBL" id="VOTZ01000006">
    <property type="protein sequence ID" value="MCQ1538168.1"/>
    <property type="molecule type" value="Genomic_DNA"/>
</dbReference>
<organism evidence="2 3">
    <name type="scientific">Methanocalculus taiwanensis</name>
    <dbReference type="NCBI Taxonomy" id="106207"/>
    <lineage>
        <taxon>Archaea</taxon>
        <taxon>Methanobacteriati</taxon>
        <taxon>Methanobacteriota</taxon>
        <taxon>Stenosarchaea group</taxon>
        <taxon>Methanomicrobia</taxon>
        <taxon>Methanomicrobiales</taxon>
        <taxon>Methanocalculaceae</taxon>
        <taxon>Methanocalculus</taxon>
    </lineage>
</organism>
<accession>A0ABD4TGR5</accession>
<proteinExistence type="predicted"/>
<sequence length="62" mass="7113">MKDILKIKPNDTFVIQQENSHTIILKKTGDDDPFIEAINSPAHSHNKSHDNLDQLEDELWSS</sequence>
<evidence type="ECO:0000256" key="1">
    <source>
        <dbReference type="SAM" id="MobiDB-lite"/>
    </source>
</evidence>
<dbReference type="RefSeq" id="WP_255332111.1">
    <property type="nucleotide sequence ID" value="NZ_VOTZ01000006.1"/>
</dbReference>
<gene>
    <name evidence="2" type="ORF">FTO68_04065</name>
</gene>
<dbReference type="AlphaFoldDB" id="A0ABD4TGR5"/>
<evidence type="ECO:0000313" key="3">
    <source>
        <dbReference type="Proteomes" id="UP001524383"/>
    </source>
</evidence>
<name>A0ABD4TGR5_9EURY</name>
<evidence type="ECO:0008006" key="4">
    <source>
        <dbReference type="Google" id="ProtNLM"/>
    </source>
</evidence>
<comment type="caution">
    <text evidence="2">The sequence shown here is derived from an EMBL/GenBank/DDBJ whole genome shotgun (WGS) entry which is preliminary data.</text>
</comment>
<dbReference type="Proteomes" id="UP001524383">
    <property type="component" value="Unassembled WGS sequence"/>
</dbReference>
<reference evidence="2 3" key="1">
    <citation type="submission" date="2019-08" db="EMBL/GenBank/DDBJ databases">
        <authorList>
            <person name="Chen S.-C."/>
            <person name="Lai M.-C."/>
            <person name="You Y.-T."/>
        </authorList>
    </citation>
    <scope>NUCLEOTIDE SEQUENCE [LARGE SCALE GENOMIC DNA]</scope>
    <source>
        <strain evidence="2 3">P2F9704a</strain>
    </source>
</reference>
<protein>
    <recommendedName>
        <fullName evidence="4">AbrB/MazE/SpoVT family DNA-binding domain-containing protein</fullName>
    </recommendedName>
</protein>
<feature type="compositionally biased region" description="Acidic residues" evidence="1">
    <location>
        <begin position="53"/>
        <end position="62"/>
    </location>
</feature>
<keyword evidence="3" id="KW-1185">Reference proteome</keyword>
<feature type="region of interest" description="Disordered" evidence="1">
    <location>
        <begin position="36"/>
        <end position="62"/>
    </location>
</feature>
<evidence type="ECO:0000313" key="2">
    <source>
        <dbReference type="EMBL" id="MCQ1538168.1"/>
    </source>
</evidence>